<proteinExistence type="predicted"/>
<reference evidence="1" key="1">
    <citation type="journal article" date="2014" name="Front. Microbiol.">
        <title>High frequency of phylogenetically diverse reductive dehalogenase-homologous genes in deep subseafloor sedimentary metagenomes.</title>
        <authorList>
            <person name="Kawai M."/>
            <person name="Futagami T."/>
            <person name="Toyoda A."/>
            <person name="Takaki Y."/>
            <person name="Nishi S."/>
            <person name="Hori S."/>
            <person name="Arai W."/>
            <person name="Tsubouchi T."/>
            <person name="Morono Y."/>
            <person name="Uchiyama I."/>
            <person name="Ito T."/>
            <person name="Fujiyama A."/>
            <person name="Inagaki F."/>
            <person name="Takami H."/>
        </authorList>
    </citation>
    <scope>NUCLEOTIDE SEQUENCE</scope>
    <source>
        <strain evidence="1">Expedition CK06-06</strain>
    </source>
</reference>
<sequence length="300" mass="30503">AGNYIGTDANGTIDRGNKSFGVFVGSGASDNYIGVNGDEERNVISANGRAGVQFKHEAHDNHVAGNFIGTASDGGLLGSDGQSLGAYTSFDPYVNIIGTNGVGDPAEGNLIAGNSQAGVCVSSGNSNSIRGNAIHSNGELGIDLGRDGVTVNDIHDTDTGANGLQNFPALSEAFAGVSTRVVGELNSHPNGSFDIDFYANSAADPSGFGEGERYLGAITVTANAMGTAVYDALIPSATMPGELITATATDLAGNTSEFSAPIFANTPPADSVRGTDNNDFIVFTTDSVTHTIDINWGATI</sequence>
<dbReference type="AlphaFoldDB" id="X1CJ22"/>
<gene>
    <name evidence="1" type="ORF">S01H4_24262</name>
</gene>
<dbReference type="Gene3D" id="2.160.20.10">
    <property type="entry name" value="Single-stranded right-handed beta-helix, Pectin lyase-like"/>
    <property type="match status" value="1"/>
</dbReference>
<accession>X1CJ22</accession>
<protein>
    <recommendedName>
        <fullName evidence="2">Right handed beta helix domain-containing protein</fullName>
    </recommendedName>
</protein>
<evidence type="ECO:0008006" key="2">
    <source>
        <dbReference type="Google" id="ProtNLM"/>
    </source>
</evidence>
<name>X1CJ22_9ZZZZ</name>
<organism evidence="1">
    <name type="scientific">marine sediment metagenome</name>
    <dbReference type="NCBI Taxonomy" id="412755"/>
    <lineage>
        <taxon>unclassified sequences</taxon>
        <taxon>metagenomes</taxon>
        <taxon>ecological metagenomes</taxon>
    </lineage>
</organism>
<dbReference type="EMBL" id="BART01011373">
    <property type="protein sequence ID" value="GAG84236.1"/>
    <property type="molecule type" value="Genomic_DNA"/>
</dbReference>
<comment type="caution">
    <text evidence="1">The sequence shown here is derived from an EMBL/GenBank/DDBJ whole genome shotgun (WGS) entry which is preliminary data.</text>
</comment>
<feature type="non-terminal residue" evidence="1">
    <location>
        <position position="1"/>
    </location>
</feature>
<evidence type="ECO:0000313" key="1">
    <source>
        <dbReference type="EMBL" id="GAG84236.1"/>
    </source>
</evidence>
<dbReference type="InterPro" id="IPR012334">
    <property type="entry name" value="Pectin_lyas_fold"/>
</dbReference>
<feature type="non-terminal residue" evidence="1">
    <location>
        <position position="300"/>
    </location>
</feature>